<reference evidence="7 8" key="1">
    <citation type="submission" date="2016-05" db="EMBL/GenBank/DDBJ databases">
        <title>Comparative analysis of secretome profiles of manganese(II)-oxidizing ascomycete fungi.</title>
        <authorList>
            <consortium name="DOE Joint Genome Institute"/>
            <person name="Zeiner C.A."/>
            <person name="Purvine S.O."/>
            <person name="Zink E.M."/>
            <person name="Wu S."/>
            <person name="Pasa-Tolic L."/>
            <person name="Chaput D.L."/>
            <person name="Haridas S."/>
            <person name="Grigoriev I.V."/>
            <person name="Santelli C.M."/>
            <person name="Hansel C.M."/>
        </authorList>
    </citation>
    <scope>NUCLEOTIDE SEQUENCE [LARGE SCALE GENOMIC DNA]</scope>
    <source>
        <strain evidence="7 8">SRC1lrK2f</strain>
    </source>
</reference>
<dbReference type="Pfam" id="PF13520">
    <property type="entry name" value="AA_permease_2"/>
    <property type="match status" value="1"/>
</dbReference>
<keyword evidence="5 6" id="KW-0472">Membrane</keyword>
<dbReference type="GO" id="GO:0022857">
    <property type="term" value="F:transmembrane transporter activity"/>
    <property type="evidence" value="ECO:0007669"/>
    <property type="project" value="InterPro"/>
</dbReference>
<dbReference type="RefSeq" id="XP_018386186.1">
    <property type="nucleotide sequence ID" value="XM_018536281.1"/>
</dbReference>
<keyword evidence="4 6" id="KW-1133">Transmembrane helix</keyword>
<feature type="transmembrane region" description="Helical" evidence="6">
    <location>
        <begin position="329"/>
        <end position="354"/>
    </location>
</feature>
<dbReference type="PANTHER" id="PTHR45649">
    <property type="entry name" value="AMINO-ACID PERMEASE BAT1"/>
    <property type="match status" value="1"/>
</dbReference>
<feature type="transmembrane region" description="Helical" evidence="6">
    <location>
        <begin position="416"/>
        <end position="439"/>
    </location>
</feature>
<feature type="transmembrane region" description="Helical" evidence="6">
    <location>
        <begin position="178"/>
        <end position="198"/>
    </location>
</feature>
<keyword evidence="3 6" id="KW-0812">Transmembrane</keyword>
<evidence type="ECO:0000256" key="5">
    <source>
        <dbReference type="ARBA" id="ARBA00023136"/>
    </source>
</evidence>
<feature type="transmembrane region" description="Helical" evidence="6">
    <location>
        <begin position="87"/>
        <end position="113"/>
    </location>
</feature>
<keyword evidence="2" id="KW-0813">Transport</keyword>
<protein>
    <submittedName>
        <fullName evidence="7">Amino acid transporter</fullName>
    </submittedName>
</protein>
<evidence type="ECO:0000313" key="8">
    <source>
        <dbReference type="Proteomes" id="UP000077248"/>
    </source>
</evidence>
<evidence type="ECO:0000256" key="3">
    <source>
        <dbReference type="ARBA" id="ARBA00022692"/>
    </source>
</evidence>
<dbReference type="GO" id="GO:0016020">
    <property type="term" value="C:membrane"/>
    <property type="evidence" value="ECO:0007669"/>
    <property type="project" value="UniProtKB-SubCell"/>
</dbReference>
<name>A0A177DM04_ALTAL</name>
<evidence type="ECO:0000256" key="4">
    <source>
        <dbReference type="ARBA" id="ARBA00022989"/>
    </source>
</evidence>
<accession>A0A177DM04</accession>
<feature type="transmembrane region" description="Helical" evidence="6">
    <location>
        <begin position="134"/>
        <end position="158"/>
    </location>
</feature>
<dbReference type="InterPro" id="IPR002293">
    <property type="entry name" value="AA/rel_permease1"/>
</dbReference>
<dbReference type="PIRSF" id="PIRSF006060">
    <property type="entry name" value="AA_transporter"/>
    <property type="match status" value="1"/>
</dbReference>
<comment type="subcellular location">
    <subcellularLocation>
        <location evidence="1">Membrane</location>
        <topology evidence="1">Multi-pass membrane protein</topology>
    </subcellularLocation>
</comment>
<dbReference type="Gene3D" id="1.20.1740.10">
    <property type="entry name" value="Amino acid/polyamine transporter I"/>
    <property type="match status" value="1"/>
</dbReference>
<feature type="transmembrane region" description="Helical" evidence="6">
    <location>
        <begin position="210"/>
        <end position="228"/>
    </location>
</feature>
<organism evidence="7 8">
    <name type="scientific">Alternaria alternata</name>
    <name type="common">Alternaria rot fungus</name>
    <name type="synonym">Torula alternata</name>
    <dbReference type="NCBI Taxonomy" id="5599"/>
    <lineage>
        <taxon>Eukaryota</taxon>
        <taxon>Fungi</taxon>
        <taxon>Dikarya</taxon>
        <taxon>Ascomycota</taxon>
        <taxon>Pezizomycotina</taxon>
        <taxon>Dothideomycetes</taxon>
        <taxon>Pleosporomycetidae</taxon>
        <taxon>Pleosporales</taxon>
        <taxon>Pleosporineae</taxon>
        <taxon>Pleosporaceae</taxon>
        <taxon>Alternaria</taxon>
        <taxon>Alternaria sect. Alternaria</taxon>
        <taxon>Alternaria alternata complex</taxon>
    </lineage>
</organism>
<dbReference type="PANTHER" id="PTHR45649:SF2">
    <property type="entry name" value="ACID PERMEASE, PUTATIVE-RELATED"/>
    <property type="match status" value="1"/>
</dbReference>
<feature type="transmembrane region" description="Helical" evidence="6">
    <location>
        <begin position="287"/>
        <end position="309"/>
    </location>
</feature>
<dbReference type="GeneID" id="29121875"/>
<feature type="transmembrane region" description="Helical" evidence="6">
    <location>
        <begin position="55"/>
        <end position="81"/>
    </location>
</feature>
<feature type="transmembrane region" description="Helical" evidence="6">
    <location>
        <begin position="490"/>
        <end position="510"/>
    </location>
</feature>
<evidence type="ECO:0000313" key="7">
    <source>
        <dbReference type="EMBL" id="OAG20765.1"/>
    </source>
</evidence>
<gene>
    <name evidence="7" type="ORF">CC77DRAFT_988959</name>
</gene>
<dbReference type="EMBL" id="KV441478">
    <property type="protein sequence ID" value="OAG20765.1"/>
    <property type="molecule type" value="Genomic_DNA"/>
</dbReference>
<feature type="transmembrane region" description="Helical" evidence="6">
    <location>
        <begin position="460"/>
        <end position="478"/>
    </location>
</feature>
<dbReference type="VEuPathDB" id="FungiDB:CC77DRAFT_988959"/>
<dbReference type="KEGG" id="aalt:CC77DRAFT_988959"/>
<proteinExistence type="predicted"/>
<sequence>MDDNVLKGPSHTTDTRNSIELANLDAASEKHGTHGDEKDMERMGKIPELRRQFKFLSIFGFAVILGNTWEYSLIGIGISLFNGGPAGGIWMLVVVCTGMFFVMLSFAEMVSMAPTAGGQYHWVSELAPRKHQKFLSYLVGWLCVIGWQVGMASTAFAVTQQIQGLIALNMPSYVSHGWHGTLFSIAITICSIVFNTILVKKLPLMEGIALVLHIFGFFAFLVVLWVMGPRSDTKKTWTQFEDPSGWGNTGLATIVGILGPILTLGGADLAVHLAEEVKDAAWVSPRAMVATSVVNYSLAFIMTVTVFSTLGDDITVLLSTPLGQPWIQILLNATESLVATNIMTVVVCLLLLFCSVNQVTAASRQLWSFARDQGLPCSAWLSYVPPGWDIPINAVMLTLLSTSILCLIIIGSTFAFNIILSLSAVSIFISNIIVIGCMLRKRILGEPLLPSRFDLGKAGIFINTIAVCYLSLAVIVILFPSVPNPSLADMNWSCLMFGGLVMFSMGYYFLYGRHNYDGPVEYVKKEWPLSERR</sequence>
<evidence type="ECO:0000256" key="2">
    <source>
        <dbReference type="ARBA" id="ARBA00022448"/>
    </source>
</evidence>
<evidence type="ECO:0000256" key="6">
    <source>
        <dbReference type="SAM" id="Phobius"/>
    </source>
</evidence>
<evidence type="ECO:0000256" key="1">
    <source>
        <dbReference type="ARBA" id="ARBA00004141"/>
    </source>
</evidence>
<feature type="transmembrane region" description="Helical" evidence="6">
    <location>
        <begin position="390"/>
        <end position="410"/>
    </location>
</feature>
<feature type="transmembrane region" description="Helical" evidence="6">
    <location>
        <begin position="248"/>
        <end position="267"/>
    </location>
</feature>
<dbReference type="Proteomes" id="UP000077248">
    <property type="component" value="Unassembled WGS sequence"/>
</dbReference>
<keyword evidence="8" id="KW-1185">Reference proteome</keyword>
<dbReference type="AlphaFoldDB" id="A0A177DM04"/>
<dbReference type="OMA" id="CVIGWQV"/>